<evidence type="ECO:0000313" key="10">
    <source>
        <dbReference type="EMBL" id="KAG9243724.1"/>
    </source>
</evidence>
<dbReference type="PANTHER" id="PTHR33577">
    <property type="entry name" value="STERIGMATOCYSTIN BIOSYNTHESIS PEROXIDASE STCC-RELATED"/>
    <property type="match status" value="1"/>
</dbReference>
<keyword evidence="6" id="KW-0408">Iron</keyword>
<keyword evidence="5" id="KW-0560">Oxidoreductase</keyword>
<evidence type="ECO:0000256" key="6">
    <source>
        <dbReference type="ARBA" id="ARBA00023004"/>
    </source>
</evidence>
<evidence type="ECO:0000256" key="8">
    <source>
        <dbReference type="SAM" id="SignalP"/>
    </source>
</evidence>
<evidence type="ECO:0000256" key="4">
    <source>
        <dbReference type="ARBA" id="ARBA00022723"/>
    </source>
</evidence>
<reference evidence="10" key="1">
    <citation type="journal article" date="2021" name="IMA Fungus">
        <title>Genomic characterization of three marine fungi, including Emericellopsis atlantica sp. nov. with signatures of a generalist lifestyle and marine biomass degradation.</title>
        <authorList>
            <person name="Hagestad O.C."/>
            <person name="Hou L."/>
            <person name="Andersen J.H."/>
            <person name="Hansen E.H."/>
            <person name="Altermark B."/>
            <person name="Li C."/>
            <person name="Kuhnert E."/>
            <person name="Cox R.J."/>
            <person name="Crous P.W."/>
            <person name="Spatafora J.W."/>
            <person name="Lail K."/>
            <person name="Amirebrahimi M."/>
            <person name="Lipzen A."/>
            <person name="Pangilinan J."/>
            <person name="Andreopoulos W."/>
            <person name="Hayes R.D."/>
            <person name="Ng V."/>
            <person name="Grigoriev I.V."/>
            <person name="Jackson S.A."/>
            <person name="Sutton T.D.S."/>
            <person name="Dobson A.D.W."/>
            <person name="Rama T."/>
        </authorList>
    </citation>
    <scope>NUCLEOTIDE SEQUENCE</scope>
    <source>
        <strain evidence="10">TRa3180A</strain>
    </source>
</reference>
<proteinExistence type="inferred from homology"/>
<evidence type="ECO:0000256" key="7">
    <source>
        <dbReference type="ARBA" id="ARBA00025795"/>
    </source>
</evidence>
<dbReference type="GO" id="GO:0004601">
    <property type="term" value="F:peroxidase activity"/>
    <property type="evidence" value="ECO:0007669"/>
    <property type="project" value="UniProtKB-KW"/>
</dbReference>
<dbReference type="GO" id="GO:0046872">
    <property type="term" value="F:metal ion binding"/>
    <property type="evidence" value="ECO:0007669"/>
    <property type="project" value="UniProtKB-KW"/>
</dbReference>
<dbReference type="OrthoDB" id="407298at2759"/>
<dbReference type="PANTHER" id="PTHR33577:SF9">
    <property type="entry name" value="PEROXIDASE STCC"/>
    <property type="match status" value="1"/>
</dbReference>
<feature type="domain" description="Heme haloperoxidase family profile" evidence="9">
    <location>
        <begin position="16"/>
        <end position="181"/>
    </location>
</feature>
<dbReference type="InterPro" id="IPR000028">
    <property type="entry name" value="Chloroperoxidase"/>
</dbReference>
<comment type="caution">
    <text evidence="10">The sequence shown here is derived from an EMBL/GenBank/DDBJ whole genome shotgun (WGS) entry which is preliminary data.</text>
</comment>
<feature type="signal peptide" evidence="8">
    <location>
        <begin position="1"/>
        <end position="19"/>
    </location>
</feature>
<keyword evidence="2 10" id="KW-0575">Peroxidase</keyword>
<evidence type="ECO:0000259" key="9">
    <source>
        <dbReference type="PROSITE" id="PS51405"/>
    </source>
</evidence>
<dbReference type="AlphaFoldDB" id="A0A9P7Z181"/>
<dbReference type="Pfam" id="PF01328">
    <property type="entry name" value="Peroxidase_2"/>
    <property type="match status" value="1"/>
</dbReference>
<keyword evidence="8" id="KW-0732">Signal</keyword>
<evidence type="ECO:0000256" key="5">
    <source>
        <dbReference type="ARBA" id="ARBA00023002"/>
    </source>
</evidence>
<evidence type="ECO:0000256" key="1">
    <source>
        <dbReference type="ARBA" id="ARBA00001970"/>
    </source>
</evidence>
<dbReference type="Proteomes" id="UP000887226">
    <property type="component" value="Unassembled WGS sequence"/>
</dbReference>
<sequence>MRSSLIITSALVATSSARALIPGIVDLLAYAHSPCLGLDSLTNHGFIHHNGRNMTIPHLLEGLAAGMNIDADFTIVIGGVGLLSSPNPLGDSFDLHDLNQHNSLIEHDASLSREDATTTSISQAAKAIANHTDDSEERKPYDTAGVANVENVRGLFEKERLSCDLGWRPRAEPITLNSLGLKALELFNANPQAVPEGATITK</sequence>
<evidence type="ECO:0000256" key="3">
    <source>
        <dbReference type="ARBA" id="ARBA00022617"/>
    </source>
</evidence>
<feature type="chain" id="PRO_5040315433" evidence="8">
    <location>
        <begin position="20"/>
        <end position="202"/>
    </location>
</feature>
<dbReference type="EMBL" id="MU253956">
    <property type="protein sequence ID" value="KAG9243724.1"/>
    <property type="molecule type" value="Genomic_DNA"/>
</dbReference>
<dbReference type="SUPFAM" id="SSF47571">
    <property type="entry name" value="Cloroperoxidase"/>
    <property type="match status" value="1"/>
</dbReference>
<protein>
    <submittedName>
        <fullName evidence="10">Peroxidase, family 2-domain-containing protein</fullName>
    </submittedName>
</protein>
<evidence type="ECO:0000313" key="11">
    <source>
        <dbReference type="Proteomes" id="UP000887226"/>
    </source>
</evidence>
<keyword evidence="3" id="KW-0349">Heme</keyword>
<dbReference type="PROSITE" id="PS51405">
    <property type="entry name" value="HEME_HALOPEROXIDASE"/>
    <property type="match status" value="1"/>
</dbReference>
<keyword evidence="11" id="KW-1185">Reference proteome</keyword>
<comment type="similarity">
    <text evidence="7">Belongs to the chloroperoxidase family.</text>
</comment>
<gene>
    <name evidence="10" type="ORF">BJ878DRAFT_552188</name>
</gene>
<keyword evidence="4" id="KW-0479">Metal-binding</keyword>
<organism evidence="10 11">
    <name type="scientific">Calycina marina</name>
    <dbReference type="NCBI Taxonomy" id="1763456"/>
    <lineage>
        <taxon>Eukaryota</taxon>
        <taxon>Fungi</taxon>
        <taxon>Dikarya</taxon>
        <taxon>Ascomycota</taxon>
        <taxon>Pezizomycotina</taxon>
        <taxon>Leotiomycetes</taxon>
        <taxon>Helotiales</taxon>
        <taxon>Pezizellaceae</taxon>
        <taxon>Calycina</taxon>
    </lineage>
</organism>
<dbReference type="InterPro" id="IPR036851">
    <property type="entry name" value="Chloroperoxidase-like_sf"/>
</dbReference>
<name>A0A9P7Z181_9HELO</name>
<evidence type="ECO:0000256" key="2">
    <source>
        <dbReference type="ARBA" id="ARBA00022559"/>
    </source>
</evidence>
<comment type="cofactor">
    <cofactor evidence="1">
        <name>heme b</name>
        <dbReference type="ChEBI" id="CHEBI:60344"/>
    </cofactor>
</comment>
<dbReference type="Gene3D" id="1.10.489.10">
    <property type="entry name" value="Chloroperoxidase-like"/>
    <property type="match status" value="1"/>
</dbReference>
<accession>A0A9P7Z181</accession>